<dbReference type="EMBL" id="JN885995">
    <property type="protein sequence ID" value="AEX62339.1"/>
    <property type="molecule type" value="Genomic_DNA"/>
</dbReference>
<sequence length="48" mass="5525">MGTNYYVYNIITNILIKHALIDLGTCSIKHIPGNNSKNKLQQYLNNFK</sequence>
<organism evidence="1">
    <name type="scientific">Moumouvirus sp. 'Monve'</name>
    <dbReference type="NCBI Taxonomy" id="1128131"/>
    <lineage>
        <taxon>Viruses</taxon>
        <taxon>Varidnaviria</taxon>
        <taxon>Bamfordvirae</taxon>
        <taxon>Nucleocytoviricota</taxon>
        <taxon>Megaviricetes</taxon>
        <taxon>Imitervirales</taxon>
        <taxon>Mimiviridae</taxon>
        <taxon>Megamimivirinae</taxon>
        <taxon>Moumouvirus</taxon>
    </lineage>
</organism>
<reference evidence="1" key="1">
    <citation type="submission" date="2011-10" db="EMBL/GenBank/DDBJ databases">
        <title>Provirophages and transpovirons: unique mobilome of giant viruses.</title>
        <authorList>
            <person name="Desnues C."/>
            <person name="LaScola B."/>
            <person name="Yutin N."/>
            <person name="Fournous G."/>
            <person name="Koonin E."/>
            <person name="Raoult D."/>
        </authorList>
    </citation>
    <scope>NUCLEOTIDE SEQUENCE</scope>
    <source>
        <strain evidence="1">Mv13-mv</strain>
    </source>
</reference>
<accession>H2ED66</accession>
<gene>
    <name evidence="1" type="ORF">mv_L134</name>
</gene>
<proteinExistence type="predicted"/>
<evidence type="ECO:0000313" key="1">
    <source>
        <dbReference type="EMBL" id="AEX62339.1"/>
    </source>
</evidence>
<name>H2ED66_9VIRU</name>
<protein>
    <submittedName>
        <fullName evidence="1">Uncharacterized protein</fullName>
    </submittedName>
</protein>